<comment type="caution">
    <text evidence="1">The sequence shown here is derived from an EMBL/GenBank/DDBJ whole genome shotgun (WGS) entry which is preliminary data.</text>
</comment>
<protein>
    <submittedName>
        <fullName evidence="1">Rz1-like lysis system protein LysC</fullName>
    </submittedName>
</protein>
<keyword evidence="2" id="KW-1185">Reference proteome</keyword>
<name>A0ACC6RQ85_9BURK</name>
<gene>
    <name evidence="1" type="primary">lysC</name>
    <name evidence="1" type="ORF">VSR83_28370</name>
</gene>
<reference evidence="1" key="1">
    <citation type="submission" date="2024-01" db="EMBL/GenBank/DDBJ databases">
        <title>The diversity of rhizobia nodulating Mimosa spp. in eleven states of Brazil covering several biomes is determined by host plant, location, and edaphic factors.</title>
        <authorList>
            <person name="Rouws L."/>
            <person name="Barauna A."/>
            <person name="Beukes C."/>
            <person name="De Faria S.M."/>
            <person name="Gross E."/>
            <person name="Dos Reis Junior F.B."/>
            <person name="Simon M."/>
            <person name="Maluk M."/>
            <person name="Odee D.W."/>
            <person name="Kenicer G."/>
            <person name="Young J.P.W."/>
            <person name="Reis V.M."/>
            <person name="Zilli J."/>
            <person name="James E.K."/>
        </authorList>
    </citation>
    <scope>NUCLEOTIDE SEQUENCE</scope>
    <source>
        <strain evidence="1">JPY452</strain>
    </source>
</reference>
<evidence type="ECO:0000313" key="2">
    <source>
        <dbReference type="Proteomes" id="UP001392318"/>
    </source>
</evidence>
<dbReference type="EMBL" id="JAYMRU010000025">
    <property type="protein sequence ID" value="MEM5403900.1"/>
    <property type="molecule type" value="Genomic_DNA"/>
</dbReference>
<proteinExistence type="predicted"/>
<organism evidence="1 2">
    <name type="scientific">Paraburkholderia unamae</name>
    <dbReference type="NCBI Taxonomy" id="219649"/>
    <lineage>
        <taxon>Bacteria</taxon>
        <taxon>Pseudomonadati</taxon>
        <taxon>Pseudomonadota</taxon>
        <taxon>Betaproteobacteria</taxon>
        <taxon>Burkholderiales</taxon>
        <taxon>Burkholderiaceae</taxon>
        <taxon>Paraburkholderia</taxon>
    </lineage>
</organism>
<dbReference type="Proteomes" id="UP001392318">
    <property type="component" value="Unassembled WGS sequence"/>
</dbReference>
<accession>A0ACC6RQ85</accession>
<sequence>MTLPACTTPPPRPAPTITLQQCQTVPRCTLPAMAPRTNGDLDDALTIARAAWASCAAIVDMVFNCQQKGAQGSEAHD</sequence>
<evidence type="ECO:0000313" key="1">
    <source>
        <dbReference type="EMBL" id="MEM5403900.1"/>
    </source>
</evidence>